<name>A0A561VSB0_ACTTI</name>
<gene>
    <name evidence="1" type="ORF">FHX34_104809</name>
</gene>
<proteinExistence type="predicted"/>
<organism evidence="1 2">
    <name type="scientific">Actinoplanes teichomyceticus</name>
    <dbReference type="NCBI Taxonomy" id="1867"/>
    <lineage>
        <taxon>Bacteria</taxon>
        <taxon>Bacillati</taxon>
        <taxon>Actinomycetota</taxon>
        <taxon>Actinomycetes</taxon>
        <taxon>Micromonosporales</taxon>
        <taxon>Micromonosporaceae</taxon>
        <taxon>Actinoplanes</taxon>
    </lineage>
</organism>
<sequence>MQRREGLCGRNASWDQQRQLTDPLTGKRHTVGACSQPNCRTWYADLLARNAAELATHPAPTPAANTGGVLERHLPEIDWWQVWRHVDKNWTPPPEGERFHKPTLTLVLGDADEMPAITTKPILAVLEGGWR</sequence>
<evidence type="ECO:0000313" key="2">
    <source>
        <dbReference type="Proteomes" id="UP000320239"/>
    </source>
</evidence>
<reference evidence="1 2" key="1">
    <citation type="submission" date="2019-06" db="EMBL/GenBank/DDBJ databases">
        <title>Sequencing the genomes of 1000 actinobacteria strains.</title>
        <authorList>
            <person name="Klenk H.-P."/>
        </authorList>
    </citation>
    <scope>NUCLEOTIDE SEQUENCE [LARGE SCALE GENOMIC DNA]</scope>
    <source>
        <strain evidence="1 2">DSM 43866</strain>
    </source>
</reference>
<evidence type="ECO:0000313" key="1">
    <source>
        <dbReference type="EMBL" id="TWG14509.1"/>
    </source>
</evidence>
<accession>A0A561VSB0</accession>
<dbReference type="Proteomes" id="UP000320239">
    <property type="component" value="Unassembled WGS sequence"/>
</dbReference>
<dbReference type="EMBL" id="VIWY01000004">
    <property type="protein sequence ID" value="TWG14509.1"/>
    <property type="molecule type" value="Genomic_DNA"/>
</dbReference>
<protein>
    <submittedName>
        <fullName evidence="1">Uncharacterized protein</fullName>
    </submittedName>
</protein>
<dbReference type="AlphaFoldDB" id="A0A561VSB0"/>
<keyword evidence="2" id="KW-1185">Reference proteome</keyword>
<comment type="caution">
    <text evidence="1">The sequence shown here is derived from an EMBL/GenBank/DDBJ whole genome shotgun (WGS) entry which is preliminary data.</text>
</comment>